<accession>A0A815HIL3</accession>
<proteinExistence type="predicted"/>
<dbReference type="EMBL" id="CAJNOV010009194">
    <property type="protein sequence ID" value="CAF1354594.1"/>
    <property type="molecule type" value="Genomic_DNA"/>
</dbReference>
<dbReference type="AlphaFoldDB" id="A0A815HIL3"/>
<comment type="caution">
    <text evidence="2">The sequence shown here is derived from an EMBL/GenBank/DDBJ whole genome shotgun (WGS) entry which is preliminary data.</text>
</comment>
<organism evidence="2 3">
    <name type="scientific">Rotaria magnacalcarata</name>
    <dbReference type="NCBI Taxonomy" id="392030"/>
    <lineage>
        <taxon>Eukaryota</taxon>
        <taxon>Metazoa</taxon>
        <taxon>Spiralia</taxon>
        <taxon>Gnathifera</taxon>
        <taxon>Rotifera</taxon>
        <taxon>Eurotatoria</taxon>
        <taxon>Bdelloidea</taxon>
        <taxon>Philodinida</taxon>
        <taxon>Philodinidae</taxon>
        <taxon>Rotaria</taxon>
    </lineage>
</organism>
<dbReference type="Proteomes" id="UP000663855">
    <property type="component" value="Unassembled WGS sequence"/>
</dbReference>
<evidence type="ECO:0000313" key="2">
    <source>
        <dbReference type="EMBL" id="CAF1354594.1"/>
    </source>
</evidence>
<sequence length="621" mass="72596">MPMPMPMPMMKQSSYQRLMYWSNILTYINGDKIDEEINNDIRSNDIIVTQTDPKEHLERTAMHEISQLLDSVDGINLSPYYLDKSTMNTPCSDYYHENHQLLLQGLEQDQELLLQEQHPPQQQYSTQKAQGKEQQVAEQQQQQQNQDYISISLNPRNRDRCLYLPCFPYLKALNTDQIPLLLANVSTMMLSPNGLHRRYGIYYDGPLTPTIMSREMDSFMGDLFRYHFGNLSERLKVNMALIDFNLARFRAIIKRFQLIRQLFYRRYMLFNNNANDLTSSQQQQQQQQQLTNNLLSLEFKEMSVGLEFFLQLDVDLFYMKTCSFRDANPRSFDEGLFCKSNLPVIRYALEPCEQMICSLCEPTKPIVEFNSYRTHRFVNGYHAILNCPAKCQTANIIYVLTCPCGQYDFIGSSCQSIAEIVESVRENGSRFIEETLLSSTSFHNLQNDMNHFLNDKKENFRLYQHAARCPKVLQSFLNMNPHYSCFVPMTYDQAIFDDTMNVHQQSSIDHNIELFIQHVPIPPSGYTFSNIQRQQQRLVFQRKMQLANNEKLWTSLDIYQATIIAVLPDGCSSLLRDVLECLFATHSEAKLNMFNLRTSDNQQFSGLPYHRIWCEDIVRSS</sequence>
<name>A0A815HIL3_9BILA</name>
<feature type="region of interest" description="Disordered" evidence="1">
    <location>
        <begin position="118"/>
        <end position="143"/>
    </location>
</feature>
<protein>
    <submittedName>
        <fullName evidence="2">Uncharacterized protein</fullName>
    </submittedName>
</protein>
<gene>
    <name evidence="2" type="ORF">CJN711_LOCUS19603</name>
</gene>
<evidence type="ECO:0000313" key="3">
    <source>
        <dbReference type="Proteomes" id="UP000663855"/>
    </source>
</evidence>
<reference evidence="2" key="1">
    <citation type="submission" date="2021-02" db="EMBL/GenBank/DDBJ databases">
        <authorList>
            <person name="Nowell W R."/>
        </authorList>
    </citation>
    <scope>NUCLEOTIDE SEQUENCE</scope>
</reference>
<evidence type="ECO:0000256" key="1">
    <source>
        <dbReference type="SAM" id="MobiDB-lite"/>
    </source>
</evidence>